<dbReference type="Proteomes" id="UP001065613">
    <property type="component" value="Chromosome"/>
</dbReference>
<name>A0A977KUY7_9CYAN</name>
<dbReference type="Pfam" id="PF21826">
    <property type="entry name" value="DUF6887"/>
    <property type="match status" value="1"/>
</dbReference>
<dbReference type="EMBL" id="CP073041">
    <property type="protein sequence ID" value="UXE58800.1"/>
    <property type="molecule type" value="Genomic_DNA"/>
</dbReference>
<dbReference type="AlphaFoldDB" id="A0A977KUY7"/>
<proteinExistence type="predicted"/>
<sequence>MESDLGTMSKEKLREYVIGHPNDKEAFYLYVDALKSSSSGQSYPSSLSPEEIEQAVMEYVGQNQAK</sequence>
<dbReference type="InterPro" id="IPR054053">
    <property type="entry name" value="DUF6887"/>
</dbReference>
<dbReference type="KEGG" id="wna:KA717_22645"/>
<reference evidence="1" key="1">
    <citation type="submission" date="2021-04" db="EMBL/GenBank/DDBJ databases">
        <title>Genome sequence of Woronichinia naegeliana from Washington state freshwater lake bloom.</title>
        <authorList>
            <person name="Dreher T.W."/>
        </authorList>
    </citation>
    <scope>NUCLEOTIDE SEQUENCE</scope>
    <source>
        <strain evidence="1">WA131</strain>
    </source>
</reference>
<accession>A0A977KUY7</accession>
<evidence type="ECO:0000313" key="1">
    <source>
        <dbReference type="EMBL" id="UXE58800.1"/>
    </source>
</evidence>
<organism evidence="1">
    <name type="scientific">Woronichinia naegeliana WA131</name>
    <dbReference type="NCBI Taxonomy" id="2824559"/>
    <lineage>
        <taxon>Bacteria</taxon>
        <taxon>Bacillati</taxon>
        <taxon>Cyanobacteriota</taxon>
        <taxon>Cyanophyceae</taxon>
        <taxon>Synechococcales</taxon>
        <taxon>Coelosphaeriaceae</taxon>
        <taxon>Woronichinia</taxon>
    </lineage>
</organism>
<gene>
    <name evidence="1" type="ORF">KA717_22645</name>
</gene>
<protein>
    <submittedName>
        <fullName evidence="1">Uncharacterized protein</fullName>
    </submittedName>
</protein>